<evidence type="ECO:0000313" key="4">
    <source>
        <dbReference type="Proteomes" id="UP001648503"/>
    </source>
</evidence>
<evidence type="ECO:0000256" key="2">
    <source>
        <dbReference type="SAM" id="SignalP"/>
    </source>
</evidence>
<feature type="signal peptide" evidence="2">
    <location>
        <begin position="1"/>
        <end position="18"/>
    </location>
</feature>
<name>A0ABQ8FEZ2_9FUNG</name>
<feature type="compositionally biased region" description="Pro residues" evidence="1">
    <location>
        <begin position="48"/>
        <end position="59"/>
    </location>
</feature>
<sequence length="96" mass="10401">MKFHALSLITMFMVTANAVVVPMDSMGDASGLVKRQEPNPEPTDEPKPSPTDDPTPVPKFIPTTLPVLASNSDPTPAPRRARGSRPTRFPKLGMFT</sequence>
<keyword evidence="4" id="KW-1185">Reference proteome</keyword>
<feature type="region of interest" description="Disordered" evidence="1">
    <location>
        <begin position="29"/>
        <end position="96"/>
    </location>
</feature>
<dbReference type="EMBL" id="JAFCIX010000153">
    <property type="protein sequence ID" value="KAH6597154.1"/>
    <property type="molecule type" value="Genomic_DNA"/>
</dbReference>
<reference evidence="3 4" key="1">
    <citation type="submission" date="2021-02" db="EMBL/GenBank/DDBJ databases">
        <title>Variation within the Batrachochytrium salamandrivorans European outbreak.</title>
        <authorList>
            <person name="Kelly M."/>
            <person name="Pasmans F."/>
            <person name="Shea T.P."/>
            <person name="Munoz J.F."/>
            <person name="Carranza S."/>
            <person name="Cuomo C.A."/>
            <person name="Martel A."/>
        </authorList>
    </citation>
    <scope>NUCLEOTIDE SEQUENCE [LARGE SCALE GENOMIC DNA]</scope>
    <source>
        <strain evidence="3 4">AMFP18/2</strain>
    </source>
</reference>
<organism evidence="3 4">
    <name type="scientific">Batrachochytrium salamandrivorans</name>
    <dbReference type="NCBI Taxonomy" id="1357716"/>
    <lineage>
        <taxon>Eukaryota</taxon>
        <taxon>Fungi</taxon>
        <taxon>Fungi incertae sedis</taxon>
        <taxon>Chytridiomycota</taxon>
        <taxon>Chytridiomycota incertae sedis</taxon>
        <taxon>Chytridiomycetes</taxon>
        <taxon>Rhizophydiales</taxon>
        <taxon>Rhizophydiales incertae sedis</taxon>
        <taxon>Batrachochytrium</taxon>
    </lineage>
</organism>
<evidence type="ECO:0000313" key="3">
    <source>
        <dbReference type="EMBL" id="KAH6597154.1"/>
    </source>
</evidence>
<comment type="caution">
    <text evidence="3">The sequence shown here is derived from an EMBL/GenBank/DDBJ whole genome shotgun (WGS) entry which is preliminary data.</text>
</comment>
<evidence type="ECO:0000256" key="1">
    <source>
        <dbReference type="SAM" id="MobiDB-lite"/>
    </source>
</evidence>
<keyword evidence="2" id="KW-0732">Signal</keyword>
<accession>A0ABQ8FEZ2</accession>
<dbReference type="Proteomes" id="UP001648503">
    <property type="component" value="Unassembled WGS sequence"/>
</dbReference>
<feature type="chain" id="PRO_5047483056" evidence="2">
    <location>
        <begin position="19"/>
        <end position="96"/>
    </location>
</feature>
<proteinExistence type="predicted"/>
<protein>
    <submittedName>
        <fullName evidence="3">Uncharacterized protein</fullName>
    </submittedName>
</protein>
<gene>
    <name evidence="3" type="ORF">BASA50_004658</name>
</gene>